<name>A0A1C7LLI6_GRIFR</name>
<dbReference type="EMBL" id="LUGG01000043">
    <property type="protein sequence ID" value="OBZ65611.1"/>
    <property type="molecule type" value="Genomic_DNA"/>
</dbReference>
<dbReference type="Proteomes" id="UP000092993">
    <property type="component" value="Unassembled WGS sequence"/>
</dbReference>
<dbReference type="AlphaFoldDB" id="A0A1C7LLI6"/>
<evidence type="ECO:0000313" key="1">
    <source>
        <dbReference type="EMBL" id="OBZ65611.1"/>
    </source>
</evidence>
<accession>A0A1C7LLI6</accession>
<protein>
    <submittedName>
        <fullName evidence="1">Uncharacterized protein</fullName>
    </submittedName>
</protein>
<gene>
    <name evidence="1" type="ORF">A0H81_14407</name>
</gene>
<comment type="caution">
    <text evidence="1">The sequence shown here is derived from an EMBL/GenBank/DDBJ whole genome shotgun (WGS) entry which is preliminary data.</text>
</comment>
<proteinExistence type="predicted"/>
<reference evidence="1 2" key="1">
    <citation type="submission" date="2016-03" db="EMBL/GenBank/DDBJ databases">
        <title>Whole genome sequencing of Grifola frondosa 9006-11.</title>
        <authorList>
            <person name="Min B."/>
            <person name="Park H."/>
            <person name="Kim J.-G."/>
            <person name="Cho H."/>
            <person name="Oh Y.-L."/>
            <person name="Kong W.-S."/>
            <person name="Choi I.-G."/>
        </authorList>
    </citation>
    <scope>NUCLEOTIDE SEQUENCE [LARGE SCALE GENOMIC DNA]</scope>
    <source>
        <strain evidence="1 2">9006-11</strain>
    </source>
</reference>
<evidence type="ECO:0000313" key="2">
    <source>
        <dbReference type="Proteomes" id="UP000092993"/>
    </source>
</evidence>
<keyword evidence="2" id="KW-1185">Reference proteome</keyword>
<sequence>MEGWGNLPVANDCPEGAYEWISWGGDRISWSYRVNSARWVQNLQVPPSTLVSSLQYPDFIDVIQYVMIVLSVKLIEDCWHVSRRICTFTRVPGPSFPQKHLHNK</sequence>
<organism evidence="1 2">
    <name type="scientific">Grifola frondosa</name>
    <name type="common">Maitake</name>
    <name type="synonym">Polyporus frondosus</name>
    <dbReference type="NCBI Taxonomy" id="5627"/>
    <lineage>
        <taxon>Eukaryota</taxon>
        <taxon>Fungi</taxon>
        <taxon>Dikarya</taxon>
        <taxon>Basidiomycota</taxon>
        <taxon>Agaricomycotina</taxon>
        <taxon>Agaricomycetes</taxon>
        <taxon>Polyporales</taxon>
        <taxon>Grifolaceae</taxon>
        <taxon>Grifola</taxon>
    </lineage>
</organism>